<dbReference type="EMBL" id="ARQD01000004">
    <property type="protein sequence ID" value="KIX84995.1"/>
    <property type="molecule type" value="Genomic_DNA"/>
</dbReference>
<reference evidence="1 2" key="1">
    <citation type="journal article" date="2013" name="Proc. Natl. Acad. Sci. U.S.A.">
        <title>Candidate phylum TM6 genome recovered from a hospital sink biofilm provides genomic insights into this uncultivated phylum.</title>
        <authorList>
            <person name="McLean J.S."/>
            <person name="Lombardo M.J."/>
            <person name="Badger J.H."/>
            <person name="Edlund A."/>
            <person name="Novotny M."/>
            <person name="Yee-Greenbaum J."/>
            <person name="Vyahhi N."/>
            <person name="Hall A.P."/>
            <person name="Yang Y."/>
            <person name="Dupont C.L."/>
            <person name="Ziegler M.G."/>
            <person name="Chitsaz H."/>
            <person name="Allen A.E."/>
            <person name="Yooseph S."/>
            <person name="Tesler G."/>
            <person name="Pevzner P.A."/>
            <person name="Friedman R.M."/>
            <person name="Nealson K.H."/>
            <person name="Venter J.C."/>
            <person name="Lasken R.S."/>
        </authorList>
    </citation>
    <scope>NUCLEOTIDE SEQUENCE [LARGE SCALE GENOMIC DNA]</scope>
    <source>
        <strain evidence="1 2">TM6SC1</strain>
    </source>
</reference>
<dbReference type="Pfam" id="PF20329">
    <property type="entry name" value="DUF6624"/>
    <property type="match status" value="1"/>
</dbReference>
<gene>
    <name evidence="1" type="ORF">J120_04665</name>
</gene>
<evidence type="ECO:0000313" key="2">
    <source>
        <dbReference type="Proteomes" id="UP000032214"/>
    </source>
</evidence>
<dbReference type="AlphaFoldDB" id="A0A0D2I190"/>
<proteinExistence type="predicted"/>
<dbReference type="Proteomes" id="UP000032214">
    <property type="component" value="Unassembled WGS sequence"/>
</dbReference>
<accession>A0A0D2I190</accession>
<keyword evidence="2" id="KW-1185">Reference proteome</keyword>
<name>A0A0D2I190_9BACT</name>
<evidence type="ECO:0000313" key="1">
    <source>
        <dbReference type="EMBL" id="KIX84995.1"/>
    </source>
</evidence>
<dbReference type="eggNOG" id="COG4403">
    <property type="taxonomic scope" value="Bacteria"/>
</dbReference>
<comment type="caution">
    <text evidence="1">The sequence shown here is derived from an EMBL/GenBank/DDBJ whole genome shotgun (WGS) entry which is preliminary data.</text>
</comment>
<sequence length="197" mass="23410">MIKNAFVFSLLILQLQARKQFLNSKEQIKSQLQKMVEVDQEIRFKITNSSTFENIDKSVRLELEKISKENIKYLKQILNKYDWVTISEFDKEADHNAWLLVQHADNDIEFQKRILTKLEKFYLLKKTSSANYAYLYDRVAINEDKLQRYGTQGNIINGKWAAYPIEDQDNLDLRRKSVELSSFQEYLDAIKQNMKLN</sequence>
<dbReference type="STRING" id="1306947.J120_04665"/>
<organism evidence="1 2">
    <name type="scientific">candidate division TM6 bacterium JCVI TM6SC1</name>
    <dbReference type="NCBI Taxonomy" id="1306947"/>
    <lineage>
        <taxon>Bacteria</taxon>
        <taxon>Candidatus Babelota</taxon>
        <taxon>Vermiphilus</taxon>
    </lineage>
</organism>
<protein>
    <submittedName>
        <fullName evidence="1">Uncharacterized protein</fullName>
    </submittedName>
</protein>
<dbReference type="InterPro" id="IPR046732">
    <property type="entry name" value="DUF6624"/>
</dbReference>